<dbReference type="Pfam" id="PF10337">
    <property type="entry name" value="ArAE_2_N"/>
    <property type="match status" value="1"/>
</dbReference>
<accession>A0A6A6WKU4</accession>
<dbReference type="InterPro" id="IPR018823">
    <property type="entry name" value="ArAE_2_N"/>
</dbReference>
<feature type="transmembrane region" description="Helical" evidence="6">
    <location>
        <begin position="101"/>
        <end position="120"/>
    </location>
</feature>
<keyword evidence="2 6" id="KW-0812">Transmembrane</keyword>
<feature type="transmembrane region" description="Helical" evidence="6">
    <location>
        <begin position="140"/>
        <end position="159"/>
    </location>
</feature>
<evidence type="ECO:0000259" key="7">
    <source>
        <dbReference type="Pfam" id="PF10337"/>
    </source>
</evidence>
<feature type="transmembrane region" description="Helical" evidence="6">
    <location>
        <begin position="171"/>
        <end position="191"/>
    </location>
</feature>
<reference evidence="9" key="1">
    <citation type="journal article" date="2020" name="Stud. Mycol.">
        <title>101 Dothideomycetes genomes: a test case for predicting lifestyles and emergence of pathogens.</title>
        <authorList>
            <person name="Haridas S."/>
            <person name="Albert R."/>
            <person name="Binder M."/>
            <person name="Bloem J."/>
            <person name="Labutti K."/>
            <person name="Salamov A."/>
            <person name="Andreopoulos B."/>
            <person name="Baker S."/>
            <person name="Barry K."/>
            <person name="Bills G."/>
            <person name="Bluhm B."/>
            <person name="Cannon C."/>
            <person name="Castanera R."/>
            <person name="Culley D."/>
            <person name="Daum C."/>
            <person name="Ezra D."/>
            <person name="Gonzalez J."/>
            <person name="Henrissat B."/>
            <person name="Kuo A."/>
            <person name="Liang C."/>
            <person name="Lipzen A."/>
            <person name="Lutzoni F."/>
            <person name="Magnuson J."/>
            <person name="Mondo S."/>
            <person name="Nolan M."/>
            <person name="Ohm R."/>
            <person name="Pangilinan J."/>
            <person name="Park H.-J."/>
            <person name="Ramirez L."/>
            <person name="Alfaro M."/>
            <person name="Sun H."/>
            <person name="Tritt A."/>
            <person name="Yoshinaga Y."/>
            <person name="Zwiers L.-H."/>
            <person name="Turgeon B."/>
            <person name="Goodwin S."/>
            <person name="Spatafora J."/>
            <person name="Crous P."/>
            <person name="Grigoriev I."/>
        </authorList>
    </citation>
    <scope>NUCLEOTIDE SEQUENCE</scope>
    <source>
        <strain evidence="9">CBS 121739</strain>
    </source>
</reference>
<feature type="transmembrane region" description="Helical" evidence="6">
    <location>
        <begin position="761"/>
        <end position="779"/>
    </location>
</feature>
<feature type="transmembrane region" description="Helical" evidence="6">
    <location>
        <begin position="45"/>
        <end position="65"/>
    </location>
</feature>
<keyword evidence="10" id="KW-1185">Reference proteome</keyword>
<evidence type="ECO:0008006" key="11">
    <source>
        <dbReference type="Google" id="ProtNLM"/>
    </source>
</evidence>
<evidence type="ECO:0000256" key="3">
    <source>
        <dbReference type="ARBA" id="ARBA00022989"/>
    </source>
</evidence>
<dbReference type="Proteomes" id="UP000799437">
    <property type="component" value="Unassembled WGS sequence"/>
</dbReference>
<evidence type="ECO:0000256" key="2">
    <source>
        <dbReference type="ARBA" id="ARBA00022692"/>
    </source>
</evidence>
<dbReference type="AlphaFoldDB" id="A0A6A6WKU4"/>
<evidence type="ECO:0000256" key="5">
    <source>
        <dbReference type="SAM" id="MobiDB-lite"/>
    </source>
</evidence>
<dbReference type="OrthoDB" id="2274698at2759"/>
<comment type="subcellular location">
    <subcellularLocation>
        <location evidence="1">Membrane</location>
        <topology evidence="1">Multi-pass membrane protein</topology>
    </subcellularLocation>
</comment>
<dbReference type="Pfam" id="PF13515">
    <property type="entry name" value="FUSC_2"/>
    <property type="match status" value="1"/>
</dbReference>
<evidence type="ECO:0000256" key="1">
    <source>
        <dbReference type="ARBA" id="ARBA00004141"/>
    </source>
</evidence>
<evidence type="ECO:0000256" key="4">
    <source>
        <dbReference type="ARBA" id="ARBA00023136"/>
    </source>
</evidence>
<feature type="transmembrane region" description="Helical" evidence="6">
    <location>
        <begin position="671"/>
        <end position="688"/>
    </location>
</feature>
<dbReference type="PANTHER" id="PTHR37994">
    <property type="entry name" value="ARAE_2_N DOMAIN-CONTAINING PROTEIN-RELATED"/>
    <property type="match status" value="1"/>
</dbReference>
<keyword evidence="3 6" id="KW-1133">Transmembrane helix</keyword>
<keyword evidence="4 6" id="KW-0472">Membrane</keyword>
<dbReference type="RefSeq" id="XP_033605248.1">
    <property type="nucleotide sequence ID" value="XM_033749177.1"/>
</dbReference>
<gene>
    <name evidence="9" type="ORF">EJ05DRAFT_534275</name>
</gene>
<evidence type="ECO:0000313" key="9">
    <source>
        <dbReference type="EMBL" id="KAF2762797.1"/>
    </source>
</evidence>
<organism evidence="9 10">
    <name type="scientific">Pseudovirgaria hyperparasitica</name>
    <dbReference type="NCBI Taxonomy" id="470096"/>
    <lineage>
        <taxon>Eukaryota</taxon>
        <taxon>Fungi</taxon>
        <taxon>Dikarya</taxon>
        <taxon>Ascomycota</taxon>
        <taxon>Pezizomycotina</taxon>
        <taxon>Dothideomycetes</taxon>
        <taxon>Dothideomycetes incertae sedis</taxon>
        <taxon>Acrospermales</taxon>
        <taxon>Acrospermaceae</taxon>
        <taxon>Pseudovirgaria</taxon>
    </lineage>
</organism>
<dbReference type="EMBL" id="ML996565">
    <property type="protein sequence ID" value="KAF2762797.1"/>
    <property type="molecule type" value="Genomic_DNA"/>
</dbReference>
<evidence type="ECO:0000313" key="10">
    <source>
        <dbReference type="Proteomes" id="UP000799437"/>
    </source>
</evidence>
<feature type="transmembrane region" description="Helical" evidence="6">
    <location>
        <begin position="717"/>
        <end position="735"/>
    </location>
</feature>
<feature type="compositionally biased region" description="Basic and acidic residues" evidence="5">
    <location>
        <begin position="15"/>
        <end position="31"/>
    </location>
</feature>
<feature type="domain" description="Integral membrane bound transporter" evidence="8">
    <location>
        <begin position="639"/>
        <end position="776"/>
    </location>
</feature>
<feature type="transmembrane region" description="Helical" evidence="6">
    <location>
        <begin position="616"/>
        <end position="633"/>
    </location>
</feature>
<feature type="transmembrane region" description="Helical" evidence="6">
    <location>
        <begin position="203"/>
        <end position="222"/>
    </location>
</feature>
<feature type="region of interest" description="Disordered" evidence="5">
    <location>
        <begin position="1"/>
        <end position="31"/>
    </location>
</feature>
<feature type="transmembrane region" description="Helical" evidence="6">
    <location>
        <begin position="695"/>
        <end position="711"/>
    </location>
</feature>
<protein>
    <recommendedName>
        <fullName evidence="11">ER transporter 6TM N-terminal domain-containing protein</fullName>
    </recommendedName>
</protein>
<dbReference type="PANTHER" id="PTHR37994:SF4">
    <property type="entry name" value="ER TRANSPORTER 6TM N-TERMINAL DOMAIN-CONTAINING PROTEIN-RELATED"/>
    <property type="match status" value="1"/>
</dbReference>
<dbReference type="InterPro" id="IPR049453">
    <property type="entry name" value="Memb_transporter_dom"/>
</dbReference>
<feature type="region of interest" description="Disordered" evidence="5">
    <location>
        <begin position="409"/>
        <end position="431"/>
    </location>
</feature>
<evidence type="ECO:0000259" key="8">
    <source>
        <dbReference type="Pfam" id="PF13515"/>
    </source>
</evidence>
<proteinExistence type="predicted"/>
<feature type="transmembrane region" description="Helical" evidence="6">
    <location>
        <begin position="77"/>
        <end position="95"/>
    </location>
</feature>
<feature type="domain" description="Putative ER transporter 6TM N-terminal" evidence="7">
    <location>
        <begin position="140"/>
        <end position="417"/>
    </location>
</feature>
<dbReference type="GeneID" id="54490231"/>
<dbReference type="GO" id="GO:0016020">
    <property type="term" value="C:membrane"/>
    <property type="evidence" value="ECO:0007669"/>
    <property type="project" value="UniProtKB-SubCell"/>
</dbReference>
<name>A0A6A6WKU4_9PEZI</name>
<evidence type="ECO:0000256" key="6">
    <source>
        <dbReference type="SAM" id="Phobius"/>
    </source>
</evidence>
<sequence>MTMVSDPSSSAASAPEHEGHEQQHAKSEKKVSLPKRMWTSLDLDLPTVLIMAKGALPPAIVLGMLQANVIITEFNTLGYLVAIASVLGMCILPRAKFLQFMITNVVMICVGAAVVLLEIYCSVKARQHTAPPPTSAKPTYNSSASAVCAIWLFFMTWLINTIRAKHPQSALPTVLVSIFVDVASIYGANFTTMTQGITFTKRLLESFLLGFAIATGVSLFIIPVTSRSVVFKELTGYIGLLRATLQGHSAYFESLRNGDWLSFEMADGQKQGKGLHNKAARDIQTTLNKLTELHGKVVGDLPFAKSEFAIGYLGGDDIGNLFKLLRMTLLPMTGLSSIADVFSRLADLNNLNTFRAGIGMESVNEEQRHTMIKEWQEVMNTVQPTFQSIIDVMDEGLQHVLYTLKLAKPPKKTGSASDSNDVEKKAVPSPGDEGFSDYLQLKSQEFYEGKEVALRTWCEDKGIQLSADFFHHKHDPLAQDLLNETASQDSILQRNQRQLFILLYMEFLLYNISQTILDLTRWADGRVASGKLSKRRLIWPNMKRLRKWFKSAFGHQEDSDAHRLEDGAGLGKTYDLGSAYNNKRDPEHLPPSTSFQKFGNLIRSIPKFLRSSEASFGFRVACATMSVGIVAFLHDTQSFFNKQRLVWAMIMIAISMNPTSGASVFNFVLRVVGTFLAVVACFVAYYIVDGHTAGIIVFAWVFITMFFYIVLKQPRFLIIGLISIVTVVLVLGYELDSRKLGRAASEATGQPYYPIYELAPYRLACVAGGLFVAFIWNFFPYPITEYSALRSSLGGSLYLLANYYSIVHETVKVRLHDAEGDAGDKNSPGRRLEKERLRVFSKQMMMFTQMRTISDFTKWEVPIGGRFPKDTYDSIIQSAQNIHNYSSLISFASRTYSAPSPSSSSPDNSTEWVSDFRRLTASIRPTSHAITSTLSLLSASVTNGLPLPPYMTVPHPYALAKQLEELDRDILSVRHVAEPGYAAFAVIQISARCLVEDLERLLRGVRELVGELDFSFHVVSTGDAGSSEETLVKADREKAD</sequence>